<evidence type="ECO:0000313" key="2">
    <source>
        <dbReference type="EMBL" id="ANG08512.1"/>
    </source>
</evidence>
<dbReference type="SUPFAM" id="SSF47565">
    <property type="entry name" value="Insect pheromone/odorant-binding proteins"/>
    <property type="match status" value="1"/>
</dbReference>
<dbReference type="InterPro" id="IPR036728">
    <property type="entry name" value="PBP_GOBP_sf"/>
</dbReference>
<accession>A0A2S0BE14</accession>
<proteinExistence type="evidence at transcript level"/>
<reference evidence="2" key="1">
    <citation type="submission" date="2015-05" db="EMBL/GenBank/DDBJ databases">
        <title>Transcriptome analysis and olfactory genes identification of a widely used parasitoid wasp Trichogramma dendrolimi Matsumura (Hymenoptera: Trichogrammatidae).</title>
        <authorList>
            <person name="Zhang S."/>
        </authorList>
    </citation>
    <scope>NUCLEOTIDE SEQUENCE</scope>
</reference>
<sequence>MKNIVIIISLIVMAHAADHSLDKDELEVKEYFEQCLSEHGLKESDLEELKNKADPQILCITSCVFEKQGLLMKNGEFNKKEIIKVEQEEDPNFKPDDLDEIFSFCEKKAKGIDDACLKGNTLTMCFLDEISQLDDKN</sequence>
<organism evidence="2">
    <name type="scientific">Trichogramma dendrolimi</name>
    <dbReference type="NCBI Taxonomy" id="114056"/>
    <lineage>
        <taxon>Eukaryota</taxon>
        <taxon>Metazoa</taxon>
        <taxon>Ecdysozoa</taxon>
        <taxon>Arthropoda</taxon>
        <taxon>Hexapoda</taxon>
        <taxon>Insecta</taxon>
        <taxon>Pterygota</taxon>
        <taxon>Neoptera</taxon>
        <taxon>Endopterygota</taxon>
        <taxon>Hymenoptera</taxon>
        <taxon>Apocrita</taxon>
        <taxon>Proctotrupomorpha</taxon>
        <taxon>Chalcidoidea</taxon>
        <taxon>Trichogrammatidae</taxon>
        <taxon>Trichogramma</taxon>
    </lineage>
</organism>
<name>A0A2S0BE14_9HYME</name>
<dbReference type="Gene3D" id="1.10.238.20">
    <property type="entry name" value="Pheromone/general odorant binding protein domain"/>
    <property type="match status" value="1"/>
</dbReference>
<evidence type="ECO:0000256" key="1">
    <source>
        <dbReference type="SAM" id="SignalP"/>
    </source>
</evidence>
<feature type="signal peptide" evidence="1">
    <location>
        <begin position="1"/>
        <end position="16"/>
    </location>
</feature>
<protein>
    <submittedName>
        <fullName evidence="2">Odorant-binding protein 22</fullName>
    </submittedName>
</protein>
<dbReference type="AlphaFoldDB" id="A0A2S0BE14"/>
<dbReference type="CDD" id="cd23992">
    <property type="entry name" value="PBP_GOBP"/>
    <property type="match status" value="1"/>
</dbReference>
<dbReference type="InterPro" id="IPR006170">
    <property type="entry name" value="PBP/GOBP"/>
</dbReference>
<feature type="chain" id="PRO_5015707465" evidence="1">
    <location>
        <begin position="17"/>
        <end position="137"/>
    </location>
</feature>
<dbReference type="GO" id="GO:0005549">
    <property type="term" value="F:odorant binding"/>
    <property type="evidence" value="ECO:0007669"/>
    <property type="project" value="InterPro"/>
</dbReference>
<keyword evidence="1" id="KW-0732">Signal</keyword>
<dbReference type="EMBL" id="KR812312">
    <property type="protein sequence ID" value="ANG08512.1"/>
    <property type="molecule type" value="mRNA"/>
</dbReference>
<dbReference type="Pfam" id="PF01395">
    <property type="entry name" value="PBP_GOBP"/>
    <property type="match status" value="1"/>
</dbReference>
<dbReference type="SMART" id="SM00708">
    <property type="entry name" value="PhBP"/>
    <property type="match status" value="1"/>
</dbReference>